<dbReference type="Pfam" id="PF12836">
    <property type="entry name" value="HHH_3"/>
    <property type="match status" value="1"/>
</dbReference>
<feature type="chain" id="PRO_5003212389" evidence="2">
    <location>
        <begin position="27"/>
        <end position="125"/>
    </location>
</feature>
<name>E6WRY7_PSEUU</name>
<organism evidence="3 4">
    <name type="scientific">Pseudoxanthomonas suwonensis (strain 11-1)</name>
    <dbReference type="NCBI Taxonomy" id="743721"/>
    <lineage>
        <taxon>Bacteria</taxon>
        <taxon>Pseudomonadati</taxon>
        <taxon>Pseudomonadota</taxon>
        <taxon>Gammaproteobacteria</taxon>
        <taxon>Lysobacterales</taxon>
        <taxon>Lysobacteraceae</taxon>
        <taxon>Pseudoxanthomonas</taxon>
    </lineage>
</organism>
<dbReference type="GO" id="GO:0015628">
    <property type="term" value="P:protein secretion by the type II secretion system"/>
    <property type="evidence" value="ECO:0007669"/>
    <property type="project" value="TreeGrafter"/>
</dbReference>
<dbReference type="AlphaFoldDB" id="E6WRY7"/>
<dbReference type="Gene3D" id="1.10.150.320">
    <property type="entry name" value="Photosystem II 12 kDa extrinsic protein"/>
    <property type="match status" value="1"/>
</dbReference>
<dbReference type="NCBIfam" id="TIGR00426">
    <property type="entry name" value="competence protein ComEA helix-hairpin-helix repeat region"/>
    <property type="match status" value="1"/>
</dbReference>
<dbReference type="InterPro" id="IPR051675">
    <property type="entry name" value="Endo/Exo/Phosphatase_dom_1"/>
</dbReference>
<dbReference type="GO" id="GO:0015627">
    <property type="term" value="C:type II protein secretion system complex"/>
    <property type="evidence" value="ECO:0007669"/>
    <property type="project" value="TreeGrafter"/>
</dbReference>
<feature type="signal peptide" evidence="2">
    <location>
        <begin position="1"/>
        <end position="26"/>
    </location>
</feature>
<keyword evidence="4" id="KW-1185">Reference proteome</keyword>
<dbReference type="KEGG" id="psu:Psesu_1086"/>
<reference evidence="3 4" key="1">
    <citation type="submission" date="2011-01" db="EMBL/GenBank/DDBJ databases">
        <title>Complete sequence of Pseudoxanthomonas suwonensis 11-1.</title>
        <authorList>
            <consortium name="US DOE Joint Genome Institute"/>
            <person name="Lucas S."/>
            <person name="Copeland A."/>
            <person name="Lapidus A."/>
            <person name="Cheng J.-F."/>
            <person name="Goodwin L."/>
            <person name="Pitluck S."/>
            <person name="Teshima H."/>
            <person name="Detter J.C."/>
            <person name="Han C."/>
            <person name="Tapia R."/>
            <person name="Land M."/>
            <person name="Hauser L."/>
            <person name="Kyrpides N."/>
            <person name="Ivanova N."/>
            <person name="Ovchinnikova G."/>
            <person name="Siebers A.K."/>
            <person name="Allgaier M."/>
            <person name="Thelen M.P."/>
            <person name="Hugenholtz P."/>
            <person name="Gladden J."/>
            <person name="Woyke T."/>
        </authorList>
    </citation>
    <scope>NUCLEOTIDE SEQUENCE [LARGE SCALE GENOMIC DNA]</scope>
    <source>
        <strain evidence="4">11-1</strain>
    </source>
</reference>
<protein>
    <submittedName>
        <fullName evidence="3">Competence protein ComEA helix-hairpin-helix repeat protein</fullName>
    </submittedName>
</protein>
<dbReference type="eggNOG" id="COG1555">
    <property type="taxonomic scope" value="Bacteria"/>
</dbReference>
<dbReference type="InterPro" id="IPR004509">
    <property type="entry name" value="Competence_ComEA_HhH"/>
</dbReference>
<feature type="region of interest" description="Disordered" evidence="1">
    <location>
        <begin position="98"/>
        <end position="125"/>
    </location>
</feature>
<evidence type="ECO:0000313" key="3">
    <source>
        <dbReference type="EMBL" id="ADV26936.1"/>
    </source>
</evidence>
<gene>
    <name evidence="3" type="ordered locus">Psesu_1086</name>
</gene>
<evidence type="ECO:0000313" key="4">
    <source>
        <dbReference type="Proteomes" id="UP000008632"/>
    </source>
</evidence>
<sequence>MKLFHLSRPLLLSLLLALGAVFAASAADKVNINTADAAQLEAGLVGIGPAKAEAIVAHRKANGPFKSADELALVKGIGLKTIERNRDLITVGTTAAAKPPAGAKAPAAGNTAAKTPAPATPVARR</sequence>
<dbReference type="OrthoDB" id="7510573at2"/>
<dbReference type="Proteomes" id="UP000008632">
    <property type="component" value="Chromosome"/>
</dbReference>
<dbReference type="STRING" id="743721.Psesu_1086"/>
<dbReference type="EMBL" id="CP002446">
    <property type="protein sequence ID" value="ADV26936.1"/>
    <property type="molecule type" value="Genomic_DNA"/>
</dbReference>
<keyword evidence="2" id="KW-0732">Signal</keyword>
<dbReference type="InterPro" id="IPR010994">
    <property type="entry name" value="RuvA_2-like"/>
</dbReference>
<dbReference type="PANTHER" id="PTHR21180:SF32">
    <property type="entry name" value="ENDONUCLEASE_EXONUCLEASE_PHOSPHATASE FAMILY DOMAIN-CONTAINING PROTEIN 1"/>
    <property type="match status" value="1"/>
</dbReference>
<proteinExistence type="predicted"/>
<dbReference type="HOGENOM" id="CLU_052011_4_0_6"/>
<evidence type="ECO:0000256" key="2">
    <source>
        <dbReference type="SAM" id="SignalP"/>
    </source>
</evidence>
<dbReference type="RefSeq" id="WP_013534766.1">
    <property type="nucleotide sequence ID" value="NC_014924.1"/>
</dbReference>
<dbReference type="SUPFAM" id="SSF47781">
    <property type="entry name" value="RuvA domain 2-like"/>
    <property type="match status" value="1"/>
</dbReference>
<evidence type="ECO:0000256" key="1">
    <source>
        <dbReference type="SAM" id="MobiDB-lite"/>
    </source>
</evidence>
<dbReference type="PANTHER" id="PTHR21180">
    <property type="entry name" value="ENDONUCLEASE/EXONUCLEASE/PHOSPHATASE FAMILY DOMAIN-CONTAINING PROTEIN 1"/>
    <property type="match status" value="1"/>
</dbReference>
<accession>E6WRY7</accession>